<organism evidence="3 4">
    <name type="scientific">Aquisalinus flavus</name>
    <dbReference type="NCBI Taxonomy" id="1526572"/>
    <lineage>
        <taxon>Bacteria</taxon>
        <taxon>Pseudomonadati</taxon>
        <taxon>Pseudomonadota</taxon>
        <taxon>Alphaproteobacteria</taxon>
        <taxon>Parvularculales</taxon>
        <taxon>Parvularculaceae</taxon>
        <taxon>Aquisalinus</taxon>
    </lineage>
</organism>
<dbReference type="Proteomes" id="UP000613582">
    <property type="component" value="Unassembled WGS sequence"/>
</dbReference>
<reference evidence="3" key="1">
    <citation type="journal article" date="2014" name="Int. J. Syst. Evol. Microbiol.">
        <title>Complete genome sequence of Corynebacterium casei LMG S-19264T (=DSM 44701T), isolated from a smear-ripened cheese.</title>
        <authorList>
            <consortium name="US DOE Joint Genome Institute (JGI-PGF)"/>
            <person name="Walter F."/>
            <person name="Albersmeier A."/>
            <person name="Kalinowski J."/>
            <person name="Ruckert C."/>
        </authorList>
    </citation>
    <scope>NUCLEOTIDE SEQUENCE</scope>
    <source>
        <strain evidence="3">CGMCC 1.12921</strain>
    </source>
</reference>
<keyword evidence="1" id="KW-0732">Signal</keyword>
<reference evidence="3" key="2">
    <citation type="submission" date="2020-09" db="EMBL/GenBank/DDBJ databases">
        <authorList>
            <person name="Sun Q."/>
            <person name="Zhou Y."/>
        </authorList>
    </citation>
    <scope>NUCLEOTIDE SEQUENCE</scope>
    <source>
        <strain evidence="3">CGMCC 1.12921</strain>
    </source>
</reference>
<evidence type="ECO:0000256" key="1">
    <source>
        <dbReference type="SAM" id="SignalP"/>
    </source>
</evidence>
<feature type="domain" description="Alginate export" evidence="2">
    <location>
        <begin position="46"/>
        <end position="447"/>
    </location>
</feature>
<evidence type="ECO:0000259" key="2">
    <source>
        <dbReference type="Pfam" id="PF13372"/>
    </source>
</evidence>
<dbReference type="Gene3D" id="2.40.160.100">
    <property type="match status" value="1"/>
</dbReference>
<keyword evidence="4" id="KW-1185">Reference proteome</keyword>
<feature type="chain" id="PRO_5035182541" description="Alginate export domain-containing protein" evidence="1">
    <location>
        <begin position="32"/>
        <end position="468"/>
    </location>
</feature>
<gene>
    <name evidence="3" type="ORF">GCM10011342_27080</name>
</gene>
<proteinExistence type="predicted"/>
<accession>A0A8J2V7A4</accession>
<dbReference type="RefSeq" id="WP_188157902.1">
    <property type="nucleotide sequence ID" value="NZ_BMGH01000001.1"/>
</dbReference>
<feature type="signal peptide" evidence="1">
    <location>
        <begin position="1"/>
        <end position="31"/>
    </location>
</feature>
<sequence>MSPNGLKRRATAVLACISLFFGMTAPPEALAADGAEAVDTPLHIAVSGETRVRYESLDGQFRAGRSGSDQALFLRTLLAVEAGKGPFTATLEIQDSRSYLDDSGTPLSTSYVNALDILQANVSMELPAWKSVDADLIVGRQTVSIGSKRQIERVSYANVIKTYTGAHLVAGTPRGDEFHAILVVPVRGLPSDRDEIADNVIEADEEQWGRRIWGLHYRRADILAQTVPGLWGEAFVYGLEEEDRVDNPTPDRSYVTPGLRLYRAPVAGQWDVDLEGAWRTGSRRASNLPADTRDLDVSAGMLFAALGYTFERPWQPRVAVEYYYASGDDDPDDDRFDQYERLFGSRRTDLNNTSLHGPVTPANINAPGVRLSVTPGPRSDAMVKIASTSLASATDSWVIARLRDPSGQSGKSIGTMIDGRARYWLVEDRVQAELGASALFYGEFAETVPGGPEGERTLFGYAQIRYDF</sequence>
<dbReference type="InterPro" id="IPR053728">
    <property type="entry name" value="Alginate_Permeability_Chnl"/>
</dbReference>
<evidence type="ECO:0000313" key="4">
    <source>
        <dbReference type="Proteomes" id="UP000613582"/>
    </source>
</evidence>
<evidence type="ECO:0000313" key="3">
    <source>
        <dbReference type="EMBL" id="GGD16913.1"/>
    </source>
</evidence>
<dbReference type="AlphaFoldDB" id="A0A8J2V7A4"/>
<dbReference type="Pfam" id="PF13372">
    <property type="entry name" value="Alginate_exp"/>
    <property type="match status" value="1"/>
</dbReference>
<protein>
    <recommendedName>
        <fullName evidence="2">Alginate export domain-containing protein</fullName>
    </recommendedName>
</protein>
<dbReference type="EMBL" id="BMGH01000001">
    <property type="protein sequence ID" value="GGD16913.1"/>
    <property type="molecule type" value="Genomic_DNA"/>
</dbReference>
<comment type="caution">
    <text evidence="3">The sequence shown here is derived from an EMBL/GenBank/DDBJ whole genome shotgun (WGS) entry which is preliminary data.</text>
</comment>
<name>A0A8J2V7A4_9PROT</name>
<dbReference type="InterPro" id="IPR025388">
    <property type="entry name" value="Alginate_export_dom"/>
</dbReference>